<keyword evidence="3" id="KW-1185">Reference proteome</keyword>
<evidence type="ECO:0000313" key="2">
    <source>
        <dbReference type="EMBL" id="KAJ8308340.1"/>
    </source>
</evidence>
<comment type="caution">
    <text evidence="2">The sequence shown here is derived from an EMBL/GenBank/DDBJ whole genome shotgun (WGS) entry which is preliminary data.</text>
</comment>
<accession>A0ABQ9EY76</accession>
<dbReference type="Proteomes" id="UP001217089">
    <property type="component" value="Unassembled WGS sequence"/>
</dbReference>
<evidence type="ECO:0000313" key="3">
    <source>
        <dbReference type="Proteomes" id="UP001217089"/>
    </source>
</evidence>
<dbReference type="PANTHER" id="PTHR16537:SF1">
    <property type="entry name" value="PROTEIN ZNRD2"/>
    <property type="match status" value="1"/>
</dbReference>
<organism evidence="2 3">
    <name type="scientific">Tegillarca granosa</name>
    <name type="common">Malaysian cockle</name>
    <name type="synonym">Anadara granosa</name>
    <dbReference type="NCBI Taxonomy" id="220873"/>
    <lineage>
        <taxon>Eukaryota</taxon>
        <taxon>Metazoa</taxon>
        <taxon>Spiralia</taxon>
        <taxon>Lophotrochozoa</taxon>
        <taxon>Mollusca</taxon>
        <taxon>Bivalvia</taxon>
        <taxon>Autobranchia</taxon>
        <taxon>Pteriomorphia</taxon>
        <taxon>Arcoida</taxon>
        <taxon>Arcoidea</taxon>
        <taxon>Arcidae</taxon>
        <taxon>Tegillarca</taxon>
    </lineage>
</organism>
<gene>
    <name evidence="2" type="ORF">KUTeg_013214</name>
</gene>
<proteinExistence type="predicted"/>
<dbReference type="PANTHER" id="PTHR16537">
    <property type="entry name" value="SJOEGREN SYNDROME/SCLERODERMA AUTOANTIGEN 1"/>
    <property type="match status" value="1"/>
</dbReference>
<evidence type="ECO:0000256" key="1">
    <source>
        <dbReference type="SAM" id="MobiDB-lite"/>
    </source>
</evidence>
<sequence>MAAPSGQNMEEEDYEWQPPSEAEMKIIQARRERSDKISKIMGDYLLKGYKMLGSVCDVCETILLEDKSGQTYCIACRELDTDADKDDPAVNEAAARTKVAERSQTDDGLKCTSSGFKLSAGGDLGLSTVSCVSVPPNTRTQEKHGSHTDIYNEVVDNLCQTIKLASDQLKQSTSVEYSIHLCNLIKTSADAIQSLKSITN</sequence>
<name>A0ABQ9EY76_TEGGR</name>
<reference evidence="2 3" key="1">
    <citation type="submission" date="2022-12" db="EMBL/GenBank/DDBJ databases">
        <title>Chromosome-level genome of Tegillarca granosa.</title>
        <authorList>
            <person name="Kim J."/>
        </authorList>
    </citation>
    <scope>NUCLEOTIDE SEQUENCE [LARGE SCALE GENOMIC DNA]</scope>
    <source>
        <strain evidence="2">Teg-2019</strain>
        <tissue evidence="2">Adductor muscle</tissue>
    </source>
</reference>
<feature type="region of interest" description="Disordered" evidence="1">
    <location>
        <begin position="1"/>
        <end position="20"/>
    </location>
</feature>
<evidence type="ECO:0008006" key="4">
    <source>
        <dbReference type="Google" id="ProtNLM"/>
    </source>
</evidence>
<dbReference type="Pfam" id="PF06677">
    <property type="entry name" value="Auto_anti-p27"/>
    <property type="match status" value="1"/>
</dbReference>
<protein>
    <recommendedName>
        <fullName evidence="4">Sjoegren syndrome/scleroderma autoantigen 1</fullName>
    </recommendedName>
</protein>
<dbReference type="InterPro" id="IPR009563">
    <property type="entry name" value="SSSCA1"/>
</dbReference>
<dbReference type="EMBL" id="JARBDR010000657">
    <property type="protein sequence ID" value="KAJ8308340.1"/>
    <property type="molecule type" value="Genomic_DNA"/>
</dbReference>
<dbReference type="InterPro" id="IPR051888">
    <property type="entry name" value="UPF0148_domain"/>
</dbReference>